<reference evidence="2" key="1">
    <citation type="journal article" date="2014" name="Int. J. Syst. Evol. Microbiol.">
        <title>Complete genome sequence of Corynebacterium casei LMG S-19264T (=DSM 44701T), isolated from a smear-ripened cheese.</title>
        <authorList>
            <consortium name="US DOE Joint Genome Institute (JGI-PGF)"/>
            <person name="Walter F."/>
            <person name="Albersmeier A."/>
            <person name="Kalinowski J."/>
            <person name="Ruckert C."/>
        </authorList>
    </citation>
    <scope>NUCLEOTIDE SEQUENCE</scope>
    <source>
        <strain evidence="2">CGMCC 1.12426</strain>
    </source>
</reference>
<protein>
    <submittedName>
        <fullName evidence="2">Uncharacterized protein</fullName>
    </submittedName>
</protein>
<accession>A0A916T555</accession>
<evidence type="ECO:0000313" key="3">
    <source>
        <dbReference type="Proteomes" id="UP000605148"/>
    </source>
</evidence>
<reference evidence="2" key="2">
    <citation type="submission" date="2020-09" db="EMBL/GenBank/DDBJ databases">
        <authorList>
            <person name="Sun Q."/>
            <person name="Zhou Y."/>
        </authorList>
    </citation>
    <scope>NUCLEOTIDE SEQUENCE</scope>
    <source>
        <strain evidence="2">CGMCC 1.12426</strain>
    </source>
</reference>
<dbReference type="AlphaFoldDB" id="A0A916T555"/>
<proteinExistence type="predicted"/>
<dbReference type="Proteomes" id="UP000605148">
    <property type="component" value="Unassembled WGS sequence"/>
</dbReference>
<organism evidence="2 3">
    <name type="scientific">Roseibium aquae</name>
    <dbReference type="NCBI Taxonomy" id="1323746"/>
    <lineage>
        <taxon>Bacteria</taxon>
        <taxon>Pseudomonadati</taxon>
        <taxon>Pseudomonadota</taxon>
        <taxon>Alphaproteobacteria</taxon>
        <taxon>Hyphomicrobiales</taxon>
        <taxon>Stappiaceae</taxon>
        <taxon>Roseibium</taxon>
    </lineage>
</organism>
<feature type="region of interest" description="Disordered" evidence="1">
    <location>
        <begin position="37"/>
        <end position="72"/>
    </location>
</feature>
<comment type="caution">
    <text evidence="2">The sequence shown here is derived from an EMBL/GenBank/DDBJ whole genome shotgun (WGS) entry which is preliminary data.</text>
</comment>
<gene>
    <name evidence="2" type="ORF">GCM10011316_00380</name>
</gene>
<evidence type="ECO:0000256" key="1">
    <source>
        <dbReference type="SAM" id="MobiDB-lite"/>
    </source>
</evidence>
<dbReference type="EMBL" id="BMFA01000001">
    <property type="protein sequence ID" value="GGB32202.1"/>
    <property type="molecule type" value="Genomic_DNA"/>
</dbReference>
<keyword evidence="3" id="KW-1185">Reference proteome</keyword>
<sequence>MTFPVWVGDGSVKPNGYKPMVNDWFLLLANCKMTAGAEQSGQGPIALKTRGRSCGRSQTDVSQIRGPGREKE</sequence>
<evidence type="ECO:0000313" key="2">
    <source>
        <dbReference type="EMBL" id="GGB32202.1"/>
    </source>
</evidence>
<name>A0A916T555_9HYPH</name>